<organism evidence="3 4">
    <name type="scientific">Candidatus Gemmiger excrementipullorum</name>
    <dbReference type="NCBI Taxonomy" id="2838610"/>
    <lineage>
        <taxon>Bacteria</taxon>
        <taxon>Bacillati</taxon>
        <taxon>Bacillota</taxon>
        <taxon>Clostridia</taxon>
        <taxon>Eubacteriales</taxon>
        <taxon>Gemmiger</taxon>
    </lineage>
</organism>
<dbReference type="GO" id="GO:0004540">
    <property type="term" value="F:RNA nuclease activity"/>
    <property type="evidence" value="ECO:0007669"/>
    <property type="project" value="InterPro"/>
</dbReference>
<reference evidence="3" key="2">
    <citation type="submission" date="2021-04" db="EMBL/GenBank/DDBJ databases">
        <authorList>
            <person name="Gilroy R."/>
        </authorList>
    </citation>
    <scope>NUCLEOTIDE SEQUENCE</scope>
    <source>
        <strain evidence="3">ChiHecec2B26-7398</strain>
    </source>
</reference>
<dbReference type="CDD" id="cd11297">
    <property type="entry name" value="PIN_LabA-like_N_1"/>
    <property type="match status" value="1"/>
</dbReference>
<dbReference type="PANTHER" id="PTHR35811">
    <property type="entry name" value="SLR1870 PROTEIN"/>
    <property type="match status" value="1"/>
</dbReference>
<dbReference type="InterPro" id="IPR041966">
    <property type="entry name" value="LOTUS-like"/>
</dbReference>
<evidence type="ECO:0000256" key="1">
    <source>
        <dbReference type="SAM" id="MobiDB-lite"/>
    </source>
</evidence>
<reference evidence="3" key="1">
    <citation type="journal article" date="2021" name="PeerJ">
        <title>Extensive microbial diversity within the chicken gut microbiome revealed by metagenomics and culture.</title>
        <authorList>
            <person name="Gilroy R."/>
            <person name="Ravi A."/>
            <person name="Getino M."/>
            <person name="Pursley I."/>
            <person name="Horton D.L."/>
            <person name="Alikhan N.F."/>
            <person name="Baker D."/>
            <person name="Gharbi K."/>
            <person name="Hall N."/>
            <person name="Watson M."/>
            <person name="Adriaenssens E.M."/>
            <person name="Foster-Nyarko E."/>
            <person name="Jarju S."/>
            <person name="Secka A."/>
            <person name="Antonio M."/>
            <person name="Oren A."/>
            <person name="Chaudhuri R.R."/>
            <person name="La Ragione R."/>
            <person name="Hildebrand F."/>
            <person name="Pallen M.J."/>
        </authorList>
    </citation>
    <scope>NUCLEOTIDE SEQUENCE</scope>
    <source>
        <strain evidence="3">ChiHecec2B26-7398</strain>
    </source>
</reference>
<dbReference type="Gene3D" id="3.40.50.1010">
    <property type="entry name" value="5'-nuclease"/>
    <property type="match status" value="1"/>
</dbReference>
<dbReference type="PROSITE" id="PS51644">
    <property type="entry name" value="HTH_OST"/>
    <property type="match status" value="1"/>
</dbReference>
<dbReference type="InterPro" id="IPR025605">
    <property type="entry name" value="OST-HTH/LOTUS_dom"/>
</dbReference>
<sequence length="279" mass="30659">MEDLKLAVLIDADNISPKYVKVILDEAASFGVAACKRIYGDWSDARLKNWKDVLLNNSIIPIQQYSYTTGKNATDSAMIIDAMDLLYGGNLDGFCIVSSDSDFTRLAARLREAGKLVIGMGESKALGPFVKACDQFKYLDLILDHGGAEEDGPAAPQAETEALAQAGDDTAINRDSIGRIVRGLIDEMDDSTGWVRTSRVGDQLIKRYPDFDVRNFGSKSLNKFLASLPEMEVEERILSNGNPIQFVRIRPAPQPKEGKLAARRQGAKKTARRSSGKRK</sequence>
<dbReference type="Pfam" id="PF01936">
    <property type="entry name" value="NYN"/>
    <property type="match status" value="1"/>
</dbReference>
<proteinExistence type="predicted"/>
<dbReference type="EMBL" id="DXEI01000011">
    <property type="protein sequence ID" value="HIX93930.1"/>
    <property type="molecule type" value="Genomic_DNA"/>
</dbReference>
<protein>
    <submittedName>
        <fullName evidence="3">NYN domain-containing protein</fullName>
    </submittedName>
</protein>
<accession>A0A9D1Y200</accession>
<dbReference type="Proteomes" id="UP000886751">
    <property type="component" value="Unassembled WGS sequence"/>
</dbReference>
<evidence type="ECO:0000313" key="3">
    <source>
        <dbReference type="EMBL" id="HIX93930.1"/>
    </source>
</evidence>
<evidence type="ECO:0000259" key="2">
    <source>
        <dbReference type="PROSITE" id="PS51644"/>
    </source>
</evidence>
<dbReference type="PANTHER" id="PTHR35811:SF1">
    <property type="entry name" value="HTH OST-TYPE DOMAIN-CONTAINING PROTEIN"/>
    <property type="match status" value="1"/>
</dbReference>
<feature type="region of interest" description="Disordered" evidence="1">
    <location>
        <begin position="248"/>
        <end position="279"/>
    </location>
</feature>
<feature type="compositionally biased region" description="Basic residues" evidence="1">
    <location>
        <begin position="261"/>
        <end position="279"/>
    </location>
</feature>
<comment type="caution">
    <text evidence="3">The sequence shown here is derived from an EMBL/GenBank/DDBJ whole genome shotgun (WGS) entry which is preliminary data.</text>
</comment>
<name>A0A9D1Y200_9FIRM</name>
<dbReference type="AlphaFoldDB" id="A0A9D1Y200"/>
<evidence type="ECO:0000313" key="4">
    <source>
        <dbReference type="Proteomes" id="UP000886751"/>
    </source>
</evidence>
<gene>
    <name evidence="3" type="ORF">H9846_00500</name>
</gene>
<dbReference type="Pfam" id="PF12872">
    <property type="entry name" value="OST-HTH"/>
    <property type="match status" value="1"/>
</dbReference>
<dbReference type="Gene3D" id="3.30.420.610">
    <property type="entry name" value="LOTUS domain-like"/>
    <property type="match status" value="1"/>
</dbReference>
<feature type="domain" description="HTH OST-type" evidence="2">
    <location>
        <begin position="173"/>
        <end position="251"/>
    </location>
</feature>
<dbReference type="CDD" id="cd10146">
    <property type="entry name" value="LabA_like_C"/>
    <property type="match status" value="1"/>
</dbReference>
<dbReference type="InterPro" id="IPR021139">
    <property type="entry name" value="NYN"/>
</dbReference>